<proteinExistence type="predicted"/>
<keyword evidence="2" id="KW-1185">Reference proteome</keyword>
<accession>A0A195FB68</accession>
<protein>
    <recommendedName>
        <fullName evidence="3">HAT C-terminal dimerisation domain-containing protein</fullName>
    </recommendedName>
</protein>
<reference evidence="1 2" key="1">
    <citation type="submission" date="2016-03" db="EMBL/GenBank/DDBJ databases">
        <title>Trachymyrmex septentrionalis WGS genome.</title>
        <authorList>
            <person name="Nygaard S."/>
            <person name="Hu H."/>
            <person name="Boomsma J."/>
            <person name="Zhang G."/>
        </authorList>
    </citation>
    <scope>NUCLEOTIDE SEQUENCE [LARGE SCALE GENOMIC DNA]</scope>
    <source>
        <strain evidence="1">Tsep2-gDNA-1</strain>
        <tissue evidence="1">Whole body</tissue>
    </source>
</reference>
<evidence type="ECO:0000313" key="2">
    <source>
        <dbReference type="Proteomes" id="UP000078541"/>
    </source>
</evidence>
<sequence>MSMATTEASFSKLKIIKNYLRNKHTMTQTWSCNLAVISIKKELANSFDVTVKT</sequence>
<dbReference type="Proteomes" id="UP000078541">
    <property type="component" value="Unassembled WGS sequence"/>
</dbReference>
<evidence type="ECO:0000313" key="1">
    <source>
        <dbReference type="EMBL" id="KYN37668.1"/>
    </source>
</evidence>
<dbReference type="EMBL" id="KQ981693">
    <property type="protein sequence ID" value="KYN37668.1"/>
    <property type="molecule type" value="Genomic_DNA"/>
</dbReference>
<name>A0A195FB68_9HYME</name>
<dbReference type="AlphaFoldDB" id="A0A195FB68"/>
<organism evidence="1 2">
    <name type="scientific">Trachymyrmex septentrionalis</name>
    <dbReference type="NCBI Taxonomy" id="34720"/>
    <lineage>
        <taxon>Eukaryota</taxon>
        <taxon>Metazoa</taxon>
        <taxon>Ecdysozoa</taxon>
        <taxon>Arthropoda</taxon>
        <taxon>Hexapoda</taxon>
        <taxon>Insecta</taxon>
        <taxon>Pterygota</taxon>
        <taxon>Neoptera</taxon>
        <taxon>Endopterygota</taxon>
        <taxon>Hymenoptera</taxon>
        <taxon>Apocrita</taxon>
        <taxon>Aculeata</taxon>
        <taxon>Formicoidea</taxon>
        <taxon>Formicidae</taxon>
        <taxon>Myrmicinae</taxon>
        <taxon>Trachymyrmex</taxon>
    </lineage>
</organism>
<evidence type="ECO:0008006" key="3">
    <source>
        <dbReference type="Google" id="ProtNLM"/>
    </source>
</evidence>
<gene>
    <name evidence="1" type="ORF">ALC56_07867</name>
</gene>